<accession>A0A4Q9DR94</accession>
<gene>
    <name evidence="2" type="ORF">EYB31_15780</name>
</gene>
<dbReference type="PANTHER" id="PTHR36832">
    <property type="entry name" value="SLR1174 PROTEIN-RELATED"/>
    <property type="match status" value="1"/>
</dbReference>
<feature type="transmembrane region" description="Helical" evidence="1">
    <location>
        <begin position="189"/>
        <end position="213"/>
    </location>
</feature>
<dbReference type="Pfam" id="PF06182">
    <property type="entry name" value="ABC2_membrane_6"/>
    <property type="match status" value="1"/>
</dbReference>
<comment type="caution">
    <text evidence="2">The sequence shown here is derived from an EMBL/GenBank/DDBJ whole genome shotgun (WGS) entry which is preliminary data.</text>
</comment>
<keyword evidence="1" id="KW-0812">Transmembrane</keyword>
<dbReference type="EMBL" id="SIRE01000010">
    <property type="protein sequence ID" value="TBL78322.1"/>
    <property type="molecule type" value="Genomic_DNA"/>
</dbReference>
<dbReference type="AlphaFoldDB" id="A0A4Q9DR94"/>
<keyword evidence="1" id="KW-1133">Transmembrane helix</keyword>
<evidence type="ECO:0000313" key="2">
    <source>
        <dbReference type="EMBL" id="TBL78322.1"/>
    </source>
</evidence>
<feature type="transmembrane region" description="Helical" evidence="1">
    <location>
        <begin position="146"/>
        <end position="168"/>
    </location>
</feature>
<evidence type="ECO:0000313" key="3">
    <source>
        <dbReference type="Proteomes" id="UP000293142"/>
    </source>
</evidence>
<feature type="transmembrane region" description="Helical" evidence="1">
    <location>
        <begin position="233"/>
        <end position="255"/>
    </location>
</feature>
<sequence>MTTYLSVWKLRFLTGLQYRTAALAGLATQLFFGFIFIMIYVAFYSQSTVNPSISLQQLAAYVWLQQIFLTFVMLWFRDNELFQLITSGNIAYELCRPCGIYSFWYAKLLAQRLSSAALRCVPILIVAVLIPAPYRLTLPPSPLALLLFIVTLLLGLLLIVSISMMIYISVFWTMSPTGSTLMIAVTGEFFSGMVIPVPLMPVWMQYITYALPFRWTSDFPFRVYSGQIPETEALWGILIQLLWLALMLTVGKWWLNKALRQVVVQGG</sequence>
<dbReference type="OrthoDB" id="8582979at2"/>
<dbReference type="PANTHER" id="PTHR36832:SF2">
    <property type="entry name" value="INTEGRAL MEMBRANE PROTEIN"/>
    <property type="match status" value="1"/>
</dbReference>
<evidence type="ECO:0000256" key="1">
    <source>
        <dbReference type="SAM" id="Phobius"/>
    </source>
</evidence>
<feature type="transmembrane region" description="Helical" evidence="1">
    <location>
        <begin position="21"/>
        <end position="43"/>
    </location>
</feature>
<dbReference type="InterPro" id="IPR010390">
    <property type="entry name" value="ABC-2_transporter-like"/>
</dbReference>
<feature type="transmembrane region" description="Helical" evidence="1">
    <location>
        <begin position="116"/>
        <end position="134"/>
    </location>
</feature>
<keyword evidence="3" id="KW-1185">Reference proteome</keyword>
<name>A0A4Q9DR94_9BACL</name>
<dbReference type="RefSeq" id="WP_131014306.1">
    <property type="nucleotide sequence ID" value="NZ_SIRE01000010.1"/>
</dbReference>
<protein>
    <submittedName>
        <fullName evidence="2">ABC transporter permease</fullName>
    </submittedName>
</protein>
<reference evidence="2 3" key="1">
    <citation type="submission" date="2019-02" db="EMBL/GenBank/DDBJ databases">
        <title>Paenibacillus sp. nov., isolated from surface-sterilized tissue of Thalictrum simplex L.</title>
        <authorList>
            <person name="Tuo L."/>
        </authorList>
    </citation>
    <scope>NUCLEOTIDE SEQUENCE [LARGE SCALE GENOMIC DNA]</scope>
    <source>
        <strain evidence="2 3">N2SHLJ1</strain>
    </source>
</reference>
<organism evidence="2 3">
    <name type="scientific">Paenibacillus thalictri</name>
    <dbReference type="NCBI Taxonomy" id="2527873"/>
    <lineage>
        <taxon>Bacteria</taxon>
        <taxon>Bacillati</taxon>
        <taxon>Bacillota</taxon>
        <taxon>Bacilli</taxon>
        <taxon>Bacillales</taxon>
        <taxon>Paenibacillaceae</taxon>
        <taxon>Paenibacillus</taxon>
    </lineage>
</organism>
<keyword evidence="1" id="KW-0472">Membrane</keyword>
<proteinExistence type="predicted"/>
<feature type="transmembrane region" description="Helical" evidence="1">
    <location>
        <begin position="58"/>
        <end position="76"/>
    </location>
</feature>
<dbReference type="Proteomes" id="UP000293142">
    <property type="component" value="Unassembled WGS sequence"/>
</dbReference>